<dbReference type="EMBL" id="BSXS01003324">
    <property type="protein sequence ID" value="GME81048.1"/>
    <property type="molecule type" value="Genomic_DNA"/>
</dbReference>
<comment type="caution">
    <text evidence="1">The sequence shown here is derived from an EMBL/GenBank/DDBJ whole genome shotgun (WGS) entry which is preliminary data.</text>
</comment>
<organism evidence="1 2">
    <name type="scientific">Ambrosiozyma monospora</name>
    <name type="common">Yeast</name>
    <name type="synonym">Endomycopsis monosporus</name>
    <dbReference type="NCBI Taxonomy" id="43982"/>
    <lineage>
        <taxon>Eukaryota</taxon>
        <taxon>Fungi</taxon>
        <taxon>Dikarya</taxon>
        <taxon>Ascomycota</taxon>
        <taxon>Saccharomycotina</taxon>
        <taxon>Pichiomycetes</taxon>
        <taxon>Pichiales</taxon>
        <taxon>Pichiaceae</taxon>
        <taxon>Ambrosiozyma</taxon>
    </lineage>
</organism>
<reference evidence="1" key="1">
    <citation type="submission" date="2023-04" db="EMBL/GenBank/DDBJ databases">
        <title>Ambrosiozyma monospora NBRC 10751.</title>
        <authorList>
            <person name="Ichikawa N."/>
            <person name="Sato H."/>
            <person name="Tonouchi N."/>
        </authorList>
    </citation>
    <scope>NUCLEOTIDE SEQUENCE</scope>
    <source>
        <strain evidence="1">NBRC 10751</strain>
    </source>
</reference>
<name>A0ACB5T4G3_AMBMO</name>
<dbReference type="Proteomes" id="UP001165064">
    <property type="component" value="Unassembled WGS sequence"/>
</dbReference>
<evidence type="ECO:0000313" key="2">
    <source>
        <dbReference type="Proteomes" id="UP001165064"/>
    </source>
</evidence>
<sequence length="500" mass="54879">MSKIERTSTIAANPTTHRAVSVHLSYDPKSDRIAYASGKSVFLRSVSKPEETIQYTEHNFNTTVAKFSPSGFYIASGDESGNVRVWDTQSEDLILKGDYQIINGRINDICWDADSNRIIAVGDGKERYGHCFTYDSGNTVGEISGHSAPINAVSIKPNRPYRAVTVSDDAGLVFMQGPPFRFNQSIRGHHNNFVRDVRYSKNGEYIVSVGADRTAVLYEGKTGEFLKKFENVHDAGIFSVDWYDDKSFVTTSADSTVKLTSIEGELLKTWSLEKKVDNHILGVVRTKDYVIALTLAGFLYYFDESSEKPVKIVYGHQKSITALAYSAKKGLLTGSYDGKVLNWDLAKKDADYVTGEPHTNLVVGIENVDDEFVTAGWDDTIKKVEGTEIVNLQNLGKQPIQTSSYKDTVAVITDGELSLYSASGKLEKSAKLNFTPSAVAISAKYVIIANAATFELKIFDSSLSPVSKVLEPKPRSKVTALEASPNGKSLAAGDSTDQHH</sequence>
<protein>
    <submittedName>
        <fullName evidence="1">Unnamed protein product</fullName>
    </submittedName>
</protein>
<keyword evidence="2" id="KW-1185">Reference proteome</keyword>
<proteinExistence type="predicted"/>
<evidence type="ECO:0000313" key="1">
    <source>
        <dbReference type="EMBL" id="GME81048.1"/>
    </source>
</evidence>
<gene>
    <name evidence="1" type="ORF">Amon02_000473400</name>
</gene>
<accession>A0ACB5T4G3</accession>